<organism evidence="1 2">
    <name type="scientific">Gossypium raimondii</name>
    <name type="common">Peruvian cotton</name>
    <name type="synonym">Gossypium klotzschianum subsp. raimondii</name>
    <dbReference type="NCBI Taxonomy" id="29730"/>
    <lineage>
        <taxon>Eukaryota</taxon>
        <taxon>Viridiplantae</taxon>
        <taxon>Streptophyta</taxon>
        <taxon>Embryophyta</taxon>
        <taxon>Tracheophyta</taxon>
        <taxon>Spermatophyta</taxon>
        <taxon>Magnoliopsida</taxon>
        <taxon>eudicotyledons</taxon>
        <taxon>Gunneridae</taxon>
        <taxon>Pentapetalae</taxon>
        <taxon>rosids</taxon>
        <taxon>malvids</taxon>
        <taxon>Malvales</taxon>
        <taxon>Malvaceae</taxon>
        <taxon>Malvoideae</taxon>
        <taxon>Gossypium</taxon>
    </lineage>
</organism>
<dbReference type="OMA" id="AQEYGHI"/>
<evidence type="ECO:0000313" key="1">
    <source>
        <dbReference type="EMBL" id="KJB49613.1"/>
    </source>
</evidence>
<dbReference type="AlphaFoldDB" id="A0A0D2REF5"/>
<dbReference type="EMBL" id="CM001747">
    <property type="protein sequence ID" value="KJB49613.1"/>
    <property type="molecule type" value="Genomic_DNA"/>
</dbReference>
<sequence length="68" mass="7571">MMADSKRSFNLLLSISMKAFSILISLVVSAAVSPFRDEHSLEQHPAGNVLLPFSMLLAQEYGHIHFLL</sequence>
<name>A0A0D2REF5_GOSRA</name>
<evidence type="ECO:0000313" key="2">
    <source>
        <dbReference type="Proteomes" id="UP000032304"/>
    </source>
</evidence>
<dbReference type="Proteomes" id="UP000032304">
    <property type="component" value="Chromosome 8"/>
</dbReference>
<protein>
    <submittedName>
        <fullName evidence="1">Uncharacterized protein</fullName>
    </submittedName>
</protein>
<accession>A0A0D2REF5</accession>
<gene>
    <name evidence="1" type="ORF">B456_008G128600</name>
</gene>
<keyword evidence="2" id="KW-1185">Reference proteome</keyword>
<reference evidence="1 2" key="1">
    <citation type="journal article" date="2012" name="Nature">
        <title>Repeated polyploidization of Gossypium genomes and the evolution of spinnable cotton fibres.</title>
        <authorList>
            <person name="Paterson A.H."/>
            <person name="Wendel J.F."/>
            <person name="Gundlach H."/>
            <person name="Guo H."/>
            <person name="Jenkins J."/>
            <person name="Jin D."/>
            <person name="Llewellyn D."/>
            <person name="Showmaker K.C."/>
            <person name="Shu S."/>
            <person name="Udall J."/>
            <person name="Yoo M.J."/>
            <person name="Byers R."/>
            <person name="Chen W."/>
            <person name="Doron-Faigenboim A."/>
            <person name="Duke M.V."/>
            <person name="Gong L."/>
            <person name="Grimwood J."/>
            <person name="Grover C."/>
            <person name="Grupp K."/>
            <person name="Hu G."/>
            <person name="Lee T.H."/>
            <person name="Li J."/>
            <person name="Lin L."/>
            <person name="Liu T."/>
            <person name="Marler B.S."/>
            <person name="Page J.T."/>
            <person name="Roberts A.W."/>
            <person name="Romanel E."/>
            <person name="Sanders W.S."/>
            <person name="Szadkowski E."/>
            <person name="Tan X."/>
            <person name="Tang H."/>
            <person name="Xu C."/>
            <person name="Wang J."/>
            <person name="Wang Z."/>
            <person name="Zhang D."/>
            <person name="Zhang L."/>
            <person name="Ashrafi H."/>
            <person name="Bedon F."/>
            <person name="Bowers J.E."/>
            <person name="Brubaker C.L."/>
            <person name="Chee P.W."/>
            <person name="Das S."/>
            <person name="Gingle A.R."/>
            <person name="Haigler C.H."/>
            <person name="Harker D."/>
            <person name="Hoffmann L.V."/>
            <person name="Hovav R."/>
            <person name="Jones D.C."/>
            <person name="Lemke C."/>
            <person name="Mansoor S."/>
            <person name="ur Rahman M."/>
            <person name="Rainville L.N."/>
            <person name="Rambani A."/>
            <person name="Reddy U.K."/>
            <person name="Rong J.K."/>
            <person name="Saranga Y."/>
            <person name="Scheffler B.E."/>
            <person name="Scheffler J.A."/>
            <person name="Stelly D.M."/>
            <person name="Triplett B.A."/>
            <person name="Van Deynze A."/>
            <person name="Vaslin M.F."/>
            <person name="Waghmare V.N."/>
            <person name="Walford S.A."/>
            <person name="Wright R.J."/>
            <person name="Zaki E.A."/>
            <person name="Zhang T."/>
            <person name="Dennis E.S."/>
            <person name="Mayer K.F."/>
            <person name="Peterson D.G."/>
            <person name="Rokhsar D.S."/>
            <person name="Wang X."/>
            <person name="Schmutz J."/>
        </authorList>
    </citation>
    <scope>NUCLEOTIDE SEQUENCE [LARGE SCALE GENOMIC DNA]</scope>
</reference>
<dbReference type="Gramene" id="KJB49613">
    <property type="protein sequence ID" value="KJB49613"/>
    <property type="gene ID" value="B456_008G128600"/>
</dbReference>
<proteinExistence type="predicted"/>